<comment type="caution">
    <text evidence="2">The sequence shown here is derived from an EMBL/GenBank/DDBJ whole genome shotgun (WGS) entry which is preliminary data.</text>
</comment>
<keyword evidence="3" id="KW-1185">Reference proteome</keyword>
<dbReference type="EMBL" id="JAACJM010000055">
    <property type="protein sequence ID" value="KAF5356434.1"/>
    <property type="molecule type" value="Genomic_DNA"/>
</dbReference>
<accession>A0A8H5G165</accession>
<name>A0A8H5G165_9AGAR</name>
<evidence type="ECO:0000313" key="2">
    <source>
        <dbReference type="EMBL" id="KAF5356434.1"/>
    </source>
</evidence>
<dbReference type="Proteomes" id="UP000559256">
    <property type="component" value="Unassembled WGS sequence"/>
</dbReference>
<dbReference type="AlphaFoldDB" id="A0A8H5G165"/>
<gene>
    <name evidence="2" type="ORF">D9758_009507</name>
</gene>
<proteinExistence type="predicted"/>
<sequence length="167" mass="18323">MGDRHSTGRRPLELKLLQIFPSFQPRVQDIDLHVQSSRDRICSPGSPTSSDSTQLSELISNAEQDLSGYEKDIHILENVLLDLKRKKGEIAYGNYGRHLSILSGPGLVFQGGWPVQGTSEWALVQKDGLGAQFGVQTMAYYHPCYSPTLVALLAGDKGKVQLSIPST</sequence>
<organism evidence="2 3">
    <name type="scientific">Tetrapyrgos nigripes</name>
    <dbReference type="NCBI Taxonomy" id="182062"/>
    <lineage>
        <taxon>Eukaryota</taxon>
        <taxon>Fungi</taxon>
        <taxon>Dikarya</taxon>
        <taxon>Basidiomycota</taxon>
        <taxon>Agaricomycotina</taxon>
        <taxon>Agaricomycetes</taxon>
        <taxon>Agaricomycetidae</taxon>
        <taxon>Agaricales</taxon>
        <taxon>Marasmiineae</taxon>
        <taxon>Marasmiaceae</taxon>
        <taxon>Tetrapyrgos</taxon>
    </lineage>
</organism>
<evidence type="ECO:0000313" key="3">
    <source>
        <dbReference type="Proteomes" id="UP000559256"/>
    </source>
</evidence>
<protein>
    <submittedName>
        <fullName evidence="2">Uncharacterized protein</fullName>
    </submittedName>
</protein>
<evidence type="ECO:0000256" key="1">
    <source>
        <dbReference type="SAM" id="Coils"/>
    </source>
</evidence>
<feature type="coiled-coil region" evidence="1">
    <location>
        <begin position="52"/>
        <end position="86"/>
    </location>
</feature>
<keyword evidence="1" id="KW-0175">Coiled coil</keyword>
<reference evidence="2 3" key="1">
    <citation type="journal article" date="2020" name="ISME J.">
        <title>Uncovering the hidden diversity of litter-decomposition mechanisms in mushroom-forming fungi.</title>
        <authorList>
            <person name="Floudas D."/>
            <person name="Bentzer J."/>
            <person name="Ahren D."/>
            <person name="Johansson T."/>
            <person name="Persson P."/>
            <person name="Tunlid A."/>
        </authorList>
    </citation>
    <scope>NUCLEOTIDE SEQUENCE [LARGE SCALE GENOMIC DNA]</scope>
    <source>
        <strain evidence="2 3">CBS 291.85</strain>
    </source>
</reference>